<feature type="compositionally biased region" description="Basic residues" evidence="4">
    <location>
        <begin position="622"/>
        <end position="643"/>
    </location>
</feature>
<dbReference type="InParanoid" id="H3CHX7"/>
<name>H3CHX7_TETNG</name>
<dbReference type="Gene3D" id="3.10.250.10">
    <property type="entry name" value="SRCR-like domain"/>
    <property type="match status" value="1"/>
</dbReference>
<dbReference type="PRINTS" id="PR00258">
    <property type="entry name" value="SPERACTRCPTR"/>
</dbReference>
<reference evidence="7" key="1">
    <citation type="journal article" date="2004" name="Nature">
        <title>Genome duplication in the teleost fish Tetraodon nigroviridis reveals the early vertebrate proto-karyotype.</title>
        <authorList>
            <person name="Jaillon O."/>
            <person name="Aury J.-M."/>
            <person name="Brunet F."/>
            <person name="Petit J.-L."/>
            <person name="Stange-Thomann N."/>
            <person name="Mauceli E."/>
            <person name="Bouneau L."/>
            <person name="Fischer C."/>
            <person name="Ozouf-Costaz C."/>
            <person name="Bernot A."/>
            <person name="Nicaud S."/>
            <person name="Jaffe D."/>
            <person name="Fisher S."/>
            <person name="Lutfalla G."/>
            <person name="Dossat C."/>
            <person name="Segurens B."/>
            <person name="Dasilva C."/>
            <person name="Salanoubat M."/>
            <person name="Levy M."/>
            <person name="Boudet N."/>
            <person name="Castellano S."/>
            <person name="Anthouard V."/>
            <person name="Jubin C."/>
            <person name="Castelli V."/>
            <person name="Katinka M."/>
            <person name="Vacherie B."/>
            <person name="Biemont C."/>
            <person name="Skalli Z."/>
            <person name="Cattolico L."/>
            <person name="Poulain J."/>
            <person name="De Berardinis V."/>
            <person name="Cruaud C."/>
            <person name="Duprat S."/>
            <person name="Brottier P."/>
            <person name="Coutanceau J.-P."/>
            <person name="Gouzy J."/>
            <person name="Parra G."/>
            <person name="Lardier G."/>
            <person name="Chapple C."/>
            <person name="McKernan K.J."/>
            <person name="McEwan P."/>
            <person name="Bosak S."/>
            <person name="Kellis M."/>
            <person name="Volff J.-N."/>
            <person name="Guigo R."/>
            <person name="Zody M.C."/>
            <person name="Mesirov J."/>
            <person name="Lindblad-Toh K."/>
            <person name="Birren B."/>
            <person name="Nusbaum C."/>
            <person name="Kahn D."/>
            <person name="Robinson-Rechavi M."/>
            <person name="Laudet V."/>
            <person name="Schachter V."/>
            <person name="Quetier F."/>
            <person name="Saurin W."/>
            <person name="Scarpelli C."/>
            <person name="Wincker P."/>
            <person name="Lander E.S."/>
            <person name="Weissenbach J."/>
            <person name="Roest Crollius H."/>
        </authorList>
    </citation>
    <scope>NUCLEOTIDE SEQUENCE [LARGE SCALE GENOMIC DNA]</scope>
</reference>
<dbReference type="Pfam" id="PF07995">
    <property type="entry name" value="GSDH"/>
    <property type="match status" value="1"/>
</dbReference>
<dbReference type="Gene3D" id="2.120.10.30">
    <property type="entry name" value="TolB, C-terminal domain"/>
    <property type="match status" value="1"/>
</dbReference>
<dbReference type="InterPro" id="IPR036772">
    <property type="entry name" value="SRCR-like_dom_sf"/>
</dbReference>
<evidence type="ECO:0000313" key="7">
    <source>
        <dbReference type="Proteomes" id="UP000007303"/>
    </source>
</evidence>
<evidence type="ECO:0000256" key="2">
    <source>
        <dbReference type="ARBA" id="ARBA00023157"/>
    </source>
</evidence>
<protein>
    <submittedName>
        <fullName evidence="6">Si:ch211-136a13.1</fullName>
    </submittedName>
</protein>
<dbReference type="SMART" id="SM00202">
    <property type="entry name" value="SR"/>
    <property type="match status" value="1"/>
</dbReference>
<dbReference type="InterPro" id="IPR011041">
    <property type="entry name" value="Quinoprot_gluc/sorb_DH_b-prop"/>
</dbReference>
<dbReference type="PANTHER" id="PTHR19328:SF58">
    <property type="entry name" value="HHIP-LIKE PROTEIN 1"/>
    <property type="match status" value="1"/>
</dbReference>
<evidence type="ECO:0000256" key="3">
    <source>
        <dbReference type="PROSITE-ProRule" id="PRU00196"/>
    </source>
</evidence>
<feature type="domain" description="SRCR" evidence="5">
    <location>
        <begin position="649"/>
        <end position="751"/>
    </location>
</feature>
<dbReference type="Pfam" id="PF00530">
    <property type="entry name" value="SRCR"/>
    <property type="match status" value="1"/>
</dbReference>
<evidence type="ECO:0000313" key="6">
    <source>
        <dbReference type="Ensembl" id="ENSTNIP00000007855.1"/>
    </source>
</evidence>
<dbReference type="InterPro" id="IPR001190">
    <property type="entry name" value="SRCR"/>
</dbReference>
<evidence type="ECO:0000259" key="5">
    <source>
        <dbReference type="PROSITE" id="PS50287"/>
    </source>
</evidence>
<dbReference type="InterPro" id="IPR011042">
    <property type="entry name" value="6-blade_b-propeller_TolB-like"/>
</dbReference>
<dbReference type="Ensembl" id="ENSTNIT00000008016.1">
    <property type="protein sequence ID" value="ENSTNIP00000007855.1"/>
    <property type="gene ID" value="ENSTNIG00000005182.1"/>
</dbReference>
<dbReference type="FunFam" id="3.10.250.10:FF:000001">
    <property type="entry name" value="Lysyl oxidase 4 isoform X1"/>
    <property type="match status" value="1"/>
</dbReference>
<reference evidence="6" key="2">
    <citation type="submission" date="2025-08" db="UniProtKB">
        <authorList>
            <consortium name="Ensembl"/>
        </authorList>
    </citation>
    <scope>IDENTIFICATION</scope>
</reference>
<sequence>MLLLQARWGHCHPQCLDYKPPFQPQQPLVFCKDYTKFGCCDLQKDEQIRIRFYTIMENFDHSGFVTCSKYIHSILCQVGKTVHFHDIKLPSCVVFGTSSKYCVNMKMLPEFLYLVRSSLYFIPNRHTTSLCLSQRKSDFFFLSLSLYLASVSQHLLKAVVPQQVLLRLHFKMDPIQKLPRLMLLLTHNNSKEPLFFICPLVWPMHFRETRPAINVGSQAPTLCWKLVSKVFHFLFCPCRFTTVRKAYVYYSVSVKKEERIRISEFTLSSHDDNHLDHSSERTILEVVEPASNHNGGQLLFGPDGYLYIFIGDGGRAGDPFGKFGNSQNKSTLLGKVLRVDIENNDDGAPYSIPSDNPFLWEKEARPEIYAYGVRNMWRCSVDRGDPVTGRGRGRMFCGDVGQNKYEEVDIIVKGGNFGWRAKEGFSCYDRKLCQNSSLDDVLPIFAYPHKLGKSVTGGYIKKLPYINNLFLRRRLMSLKENVTTGEWKYNEICMGRDQTCRFPKLINSFYKYIISFAEDEAGELYFLATGAPSATARAGFIYKIVDPSRRAPPGKCSVKPLPVKIKGKLIPFRPKTEFVIDKRPTTTAVPTTTTTTRKHTAVTKKPRRKPHIIVKPPMPTRNAKRKNTPLPRGRGKGNKRGRGLRAGSVRLVSADGLANRGRVEIFVRGQWGTVCDDLFTSKAGTVVCRQLGFKTALAVLKRAAFGEADSSVQIFLDDVECQGQERSLLDCKRSRVGKHCSHAEDVGVICVQVDPSL</sequence>
<dbReference type="GO" id="GO:0016020">
    <property type="term" value="C:membrane"/>
    <property type="evidence" value="ECO:0007669"/>
    <property type="project" value="InterPro"/>
</dbReference>
<feature type="region of interest" description="Disordered" evidence="4">
    <location>
        <begin position="588"/>
        <end position="643"/>
    </location>
</feature>
<keyword evidence="7" id="KW-1185">Reference proteome</keyword>
<dbReference type="InterPro" id="IPR012938">
    <property type="entry name" value="Glc/Sorbosone_DH"/>
</dbReference>
<keyword evidence="1" id="KW-0732">Signal</keyword>
<dbReference type="AlphaFoldDB" id="H3CHX7"/>
<organism evidence="6 7">
    <name type="scientific">Tetraodon nigroviridis</name>
    <name type="common">Spotted green pufferfish</name>
    <name type="synonym">Chelonodon nigroviridis</name>
    <dbReference type="NCBI Taxonomy" id="99883"/>
    <lineage>
        <taxon>Eukaryota</taxon>
        <taxon>Metazoa</taxon>
        <taxon>Chordata</taxon>
        <taxon>Craniata</taxon>
        <taxon>Vertebrata</taxon>
        <taxon>Euteleostomi</taxon>
        <taxon>Actinopterygii</taxon>
        <taxon>Neopterygii</taxon>
        <taxon>Teleostei</taxon>
        <taxon>Neoteleostei</taxon>
        <taxon>Acanthomorphata</taxon>
        <taxon>Eupercaria</taxon>
        <taxon>Tetraodontiformes</taxon>
        <taxon>Tetradontoidea</taxon>
        <taxon>Tetraodontidae</taxon>
        <taxon>Tetraodon</taxon>
    </lineage>
</organism>
<keyword evidence="2 3" id="KW-1015">Disulfide bond</keyword>
<evidence type="ECO:0000256" key="1">
    <source>
        <dbReference type="ARBA" id="ARBA00022729"/>
    </source>
</evidence>
<evidence type="ECO:0000256" key="4">
    <source>
        <dbReference type="SAM" id="MobiDB-lite"/>
    </source>
</evidence>
<dbReference type="GeneTree" id="ENSGT00940000164056"/>
<dbReference type="PANTHER" id="PTHR19328">
    <property type="entry name" value="HEDGEHOG-INTERACTING PROTEIN"/>
    <property type="match status" value="1"/>
</dbReference>
<reference evidence="6" key="3">
    <citation type="submission" date="2025-09" db="UniProtKB">
        <authorList>
            <consortium name="Ensembl"/>
        </authorList>
    </citation>
    <scope>IDENTIFICATION</scope>
</reference>
<feature type="disulfide bond" evidence="3">
    <location>
        <begin position="721"/>
        <end position="731"/>
    </location>
</feature>
<feature type="compositionally biased region" description="Basic residues" evidence="4">
    <location>
        <begin position="596"/>
        <end position="612"/>
    </location>
</feature>
<dbReference type="SUPFAM" id="SSF56487">
    <property type="entry name" value="SRCR-like"/>
    <property type="match status" value="1"/>
</dbReference>
<dbReference type="Proteomes" id="UP000007303">
    <property type="component" value="Unassembled WGS sequence"/>
</dbReference>
<dbReference type="PROSITE" id="PS50287">
    <property type="entry name" value="SRCR_2"/>
    <property type="match status" value="1"/>
</dbReference>
<dbReference type="HOGENOM" id="CLU_012344_2_3_1"/>
<accession>H3CHX7</accession>
<dbReference type="SUPFAM" id="SSF50952">
    <property type="entry name" value="Soluble quinoprotein glucose dehydrogenase"/>
    <property type="match status" value="1"/>
</dbReference>
<comment type="caution">
    <text evidence="3">Lacks conserved residue(s) required for the propagation of feature annotation.</text>
</comment>
<proteinExistence type="predicted"/>